<dbReference type="InterPro" id="IPR036390">
    <property type="entry name" value="WH_DNA-bd_sf"/>
</dbReference>
<name>A0AAX3FVB8_9PSED</name>
<dbReference type="FunFam" id="3.40.190.290:FF:000001">
    <property type="entry name" value="Transcriptional regulator, LysR family"/>
    <property type="match status" value="1"/>
</dbReference>
<dbReference type="GO" id="GO:0043565">
    <property type="term" value="F:sequence-specific DNA binding"/>
    <property type="evidence" value="ECO:0007669"/>
    <property type="project" value="TreeGrafter"/>
</dbReference>
<dbReference type="CDD" id="cd08472">
    <property type="entry name" value="PBP2_CrgA_like_3"/>
    <property type="match status" value="1"/>
</dbReference>
<dbReference type="PANTHER" id="PTHR30537">
    <property type="entry name" value="HTH-TYPE TRANSCRIPTIONAL REGULATOR"/>
    <property type="match status" value="1"/>
</dbReference>
<keyword evidence="4" id="KW-0804">Transcription</keyword>
<gene>
    <name evidence="6" type="primary">yhjC4</name>
    <name evidence="6" type="ORF">NCTC7357_02710</name>
</gene>
<sequence>MAVCLTQRYRGQASLLQKTHALQASDPAPSMDKLEQYRVFIQVADMGSFIKAAHALELPRATVSAAVQQLETALATRLLHRTTRQVQLTADGAVLLERARLLLSDAVELEQLFHTRLLDVCGRLNVDVPSRIARRLIAPALPELFASYPSLKLALGSTDRSIDLVQEGVDCAIRVGTLRDSSLIVRRLGNLALINCASPEYLARHGQPQTPGDLVDGHWMVGYGSPSTGREQPWEYLAEGHELELNLPSRVIVNNAENYIACCRAGLGLIQIPRFDVQYLLDSGELVEVLPGFRPASMAISALYPNRNHRSRRLNAFIEWFETLVAPHLENDRQG</sequence>
<dbReference type="Pfam" id="PF00126">
    <property type="entry name" value="HTH_1"/>
    <property type="match status" value="1"/>
</dbReference>
<comment type="similarity">
    <text evidence="1">Belongs to the LysR transcriptional regulatory family.</text>
</comment>
<dbReference type="Pfam" id="PF03466">
    <property type="entry name" value="LysR_substrate"/>
    <property type="match status" value="1"/>
</dbReference>
<dbReference type="SUPFAM" id="SSF46785">
    <property type="entry name" value="Winged helix' DNA-binding domain"/>
    <property type="match status" value="1"/>
</dbReference>
<dbReference type="AlphaFoldDB" id="A0AAX3FVB8"/>
<dbReference type="Gene3D" id="1.10.10.10">
    <property type="entry name" value="Winged helix-like DNA-binding domain superfamily/Winged helix DNA-binding domain"/>
    <property type="match status" value="1"/>
</dbReference>
<evidence type="ECO:0000259" key="5">
    <source>
        <dbReference type="PROSITE" id="PS50931"/>
    </source>
</evidence>
<protein>
    <submittedName>
        <fullName evidence="6">HTH-type transcriptional regulator YhjC</fullName>
    </submittedName>
</protein>
<dbReference type="InterPro" id="IPR058163">
    <property type="entry name" value="LysR-type_TF_proteobact-type"/>
</dbReference>
<dbReference type="Proteomes" id="UP000277437">
    <property type="component" value="Chromosome"/>
</dbReference>
<dbReference type="PROSITE" id="PS50931">
    <property type="entry name" value="HTH_LYSR"/>
    <property type="match status" value="1"/>
</dbReference>
<dbReference type="GO" id="GO:0006351">
    <property type="term" value="P:DNA-templated transcription"/>
    <property type="evidence" value="ECO:0007669"/>
    <property type="project" value="TreeGrafter"/>
</dbReference>
<evidence type="ECO:0000256" key="1">
    <source>
        <dbReference type="ARBA" id="ARBA00009437"/>
    </source>
</evidence>
<evidence type="ECO:0000256" key="4">
    <source>
        <dbReference type="ARBA" id="ARBA00023163"/>
    </source>
</evidence>
<proteinExistence type="inferred from homology"/>
<organism evidence="6 7">
    <name type="scientific">Pseudomonas chlororaphis</name>
    <dbReference type="NCBI Taxonomy" id="587753"/>
    <lineage>
        <taxon>Bacteria</taxon>
        <taxon>Pseudomonadati</taxon>
        <taxon>Pseudomonadota</taxon>
        <taxon>Gammaproteobacteria</taxon>
        <taxon>Pseudomonadales</taxon>
        <taxon>Pseudomonadaceae</taxon>
        <taxon>Pseudomonas</taxon>
    </lineage>
</organism>
<dbReference type="InterPro" id="IPR036388">
    <property type="entry name" value="WH-like_DNA-bd_sf"/>
</dbReference>
<dbReference type="EMBL" id="LR134334">
    <property type="protein sequence ID" value="VEF74413.1"/>
    <property type="molecule type" value="Genomic_DNA"/>
</dbReference>
<reference evidence="6 7" key="1">
    <citation type="submission" date="2018-12" db="EMBL/GenBank/DDBJ databases">
        <authorList>
            <consortium name="Pathogen Informatics"/>
        </authorList>
    </citation>
    <scope>NUCLEOTIDE SEQUENCE [LARGE SCALE GENOMIC DNA]</scope>
    <source>
        <strain evidence="6 7">NCTC7357</strain>
    </source>
</reference>
<keyword evidence="2" id="KW-0805">Transcription regulation</keyword>
<dbReference type="PANTHER" id="PTHR30537:SF72">
    <property type="entry name" value="LYSR FAMILY TRANSCRIPTIONAL REGULATOR"/>
    <property type="match status" value="1"/>
</dbReference>
<dbReference type="Gene3D" id="3.40.190.290">
    <property type="match status" value="1"/>
</dbReference>
<evidence type="ECO:0000313" key="6">
    <source>
        <dbReference type="EMBL" id="VEF74413.1"/>
    </source>
</evidence>
<dbReference type="SUPFAM" id="SSF53850">
    <property type="entry name" value="Periplasmic binding protein-like II"/>
    <property type="match status" value="1"/>
</dbReference>
<evidence type="ECO:0000256" key="3">
    <source>
        <dbReference type="ARBA" id="ARBA00023125"/>
    </source>
</evidence>
<accession>A0AAX3FVB8</accession>
<dbReference type="InterPro" id="IPR000847">
    <property type="entry name" value="LysR_HTH_N"/>
</dbReference>
<dbReference type="FunFam" id="1.10.10.10:FF:000001">
    <property type="entry name" value="LysR family transcriptional regulator"/>
    <property type="match status" value="1"/>
</dbReference>
<evidence type="ECO:0000256" key="2">
    <source>
        <dbReference type="ARBA" id="ARBA00023015"/>
    </source>
</evidence>
<keyword evidence="3" id="KW-0238">DNA-binding</keyword>
<dbReference type="InterPro" id="IPR005119">
    <property type="entry name" value="LysR_subst-bd"/>
</dbReference>
<feature type="domain" description="HTH lysR-type" evidence="5">
    <location>
        <begin position="32"/>
        <end position="89"/>
    </location>
</feature>
<evidence type="ECO:0000313" key="7">
    <source>
        <dbReference type="Proteomes" id="UP000277437"/>
    </source>
</evidence>
<dbReference type="GO" id="GO:0003700">
    <property type="term" value="F:DNA-binding transcription factor activity"/>
    <property type="evidence" value="ECO:0007669"/>
    <property type="project" value="InterPro"/>
</dbReference>